<dbReference type="GO" id="GO:0004312">
    <property type="term" value="F:fatty acid synthase activity"/>
    <property type="evidence" value="ECO:0007669"/>
    <property type="project" value="TreeGrafter"/>
</dbReference>
<evidence type="ECO:0000256" key="2">
    <source>
        <dbReference type="RuleBase" id="RU003694"/>
    </source>
</evidence>
<name>A0A3L7J3N6_9HYPH</name>
<organism evidence="5 6">
    <name type="scientific">Notoacmeibacter ruber</name>
    <dbReference type="NCBI Taxonomy" id="2670375"/>
    <lineage>
        <taxon>Bacteria</taxon>
        <taxon>Pseudomonadati</taxon>
        <taxon>Pseudomonadota</taxon>
        <taxon>Alphaproteobacteria</taxon>
        <taxon>Hyphomicrobiales</taxon>
        <taxon>Notoacmeibacteraceae</taxon>
        <taxon>Notoacmeibacter</taxon>
    </lineage>
</organism>
<dbReference type="InterPro" id="IPR020841">
    <property type="entry name" value="PKS_Beta-ketoAc_synthase_dom"/>
</dbReference>
<evidence type="ECO:0000256" key="1">
    <source>
        <dbReference type="ARBA" id="ARBA00022679"/>
    </source>
</evidence>
<comment type="caution">
    <text evidence="5">The sequence shown here is derived from an EMBL/GenBank/DDBJ whole genome shotgun (WGS) entry which is preliminary data.</text>
</comment>
<dbReference type="SUPFAM" id="SSF53901">
    <property type="entry name" value="Thiolase-like"/>
    <property type="match status" value="3"/>
</dbReference>
<sequence length="828" mass="86162">MNAMPLEPLAIVAAAHHRPAEMAPFPPHRLAKCAPGVARRAANMQARLLEPSPVPASAFRIPPIFERAVSALTLNLLSLTREAMCGNAEEAAFRYDPDRTDVIVGVCGGFDATLRNALKVAGVSALSVSDAETIVRKKRLLQAHFGSTTHDKVGEMASIIAARIGLEIGAHGRILALESAEATTFAAFETAALGLHSGASDTVFVAVGQRFEGAHMALALADAIGAGIPLIEGASVFVLRRLDDVRRDKDPILAVIDGFASRQSDPSGPDAENRRADLQTLVEALPADRVQAACPASAEALNLPSPEGFGLAHAGAGALANALPSLADGQSATIVGRSLYGRSWAFRFRGPAPWQESAPVSADLAASVIREPVAIVGLGASYGPFIGREAVLDAFKAGRDGIGLLSEKALPRQTCFDQNKAIPLSSYAEIGGELRPAEQSGTPGSHDAQEGGTGADPCQSLAFAVASEALNQNGVAAGSKSPYPLRWLVVVAAQLCTGAERQYSNICHQAELASVLHLSESDTPSPTIPLADLLPAETARRLSAEFGLNAPGIAVESACASSLAALDIAMRQLQLGLCDAALVVAAELPNNPRDLTLCSAQRMLSSERISPFTEEADGFSPGDGAGAVVLRRLSDAQTGQANILGVIRGIGGSSDAISFTAPDPRGQISAMRRALEDAGIEPSTIAYVEAHGTGTVRGDRIEIEALNAVYGEPVRHCALDHQNRAGTGLGSVKSMIGHSFAAAGMAGMIRALCMVETGQIPPTILRGPVHPDLGLERGPWRLSDKPQPWADGPAPRRAAVNTLGTGGTNFHAIVEAPPTQQFSETQCN</sequence>
<dbReference type="Pfam" id="PF00109">
    <property type="entry name" value="ketoacyl-synt"/>
    <property type="match status" value="2"/>
</dbReference>
<dbReference type="InterPro" id="IPR016039">
    <property type="entry name" value="Thiolase-like"/>
</dbReference>
<dbReference type="EMBL" id="RCWN01000002">
    <property type="protein sequence ID" value="RLQ85193.1"/>
    <property type="molecule type" value="Genomic_DNA"/>
</dbReference>
<dbReference type="AlphaFoldDB" id="A0A3L7J3N6"/>
<dbReference type="PANTHER" id="PTHR43775">
    <property type="entry name" value="FATTY ACID SYNTHASE"/>
    <property type="match status" value="1"/>
</dbReference>
<reference evidence="5 6" key="1">
    <citation type="submission" date="2018-10" db="EMBL/GenBank/DDBJ databases">
        <title>Notoacmeibacter sp. M2BS9Y-3-1, whole genome shotgun sequence.</title>
        <authorList>
            <person name="Tuo L."/>
        </authorList>
    </citation>
    <scope>NUCLEOTIDE SEQUENCE [LARGE SCALE GENOMIC DNA]</scope>
    <source>
        <strain evidence="5 6">M2BS9Y-3-1</strain>
    </source>
</reference>
<dbReference type="InterPro" id="IPR050091">
    <property type="entry name" value="PKS_NRPS_Biosynth_Enz"/>
</dbReference>
<dbReference type="PROSITE" id="PS52004">
    <property type="entry name" value="KS3_2"/>
    <property type="match status" value="1"/>
</dbReference>
<dbReference type="Pfam" id="PF02801">
    <property type="entry name" value="Ketoacyl-synt_C"/>
    <property type="match status" value="1"/>
</dbReference>
<dbReference type="Proteomes" id="UP000281094">
    <property type="component" value="Unassembled WGS sequence"/>
</dbReference>
<dbReference type="GO" id="GO:0006633">
    <property type="term" value="P:fatty acid biosynthetic process"/>
    <property type="evidence" value="ECO:0007669"/>
    <property type="project" value="TreeGrafter"/>
</dbReference>
<protein>
    <recommendedName>
        <fullName evidence="4">Ketosynthase family 3 (KS3) domain-containing protein</fullName>
    </recommendedName>
</protein>
<dbReference type="Gene3D" id="3.40.47.10">
    <property type="match status" value="2"/>
</dbReference>
<dbReference type="RefSeq" id="WP_121646610.1">
    <property type="nucleotide sequence ID" value="NZ_RCWN01000002.1"/>
</dbReference>
<evidence type="ECO:0000313" key="6">
    <source>
        <dbReference type="Proteomes" id="UP000281094"/>
    </source>
</evidence>
<proteinExistence type="inferred from homology"/>
<dbReference type="InterPro" id="IPR014031">
    <property type="entry name" value="Ketoacyl_synth_C"/>
</dbReference>
<accession>A0A3L7J3N6</accession>
<evidence type="ECO:0000313" key="5">
    <source>
        <dbReference type="EMBL" id="RLQ85193.1"/>
    </source>
</evidence>
<dbReference type="SMART" id="SM00825">
    <property type="entry name" value="PKS_KS"/>
    <property type="match status" value="1"/>
</dbReference>
<dbReference type="CDD" id="cd00833">
    <property type="entry name" value="PKS"/>
    <property type="match status" value="1"/>
</dbReference>
<keyword evidence="1 2" id="KW-0808">Transferase</keyword>
<dbReference type="PANTHER" id="PTHR43775:SF51">
    <property type="entry name" value="INACTIVE PHENOLPHTHIOCEROL SYNTHESIS POLYKETIDE SYNTHASE TYPE I PKS1-RELATED"/>
    <property type="match status" value="1"/>
</dbReference>
<evidence type="ECO:0000256" key="3">
    <source>
        <dbReference type="SAM" id="MobiDB-lite"/>
    </source>
</evidence>
<keyword evidence="6" id="KW-1185">Reference proteome</keyword>
<comment type="similarity">
    <text evidence="2">Belongs to the thiolase-like superfamily. Beta-ketoacyl-ACP synthases family.</text>
</comment>
<feature type="region of interest" description="Disordered" evidence="3">
    <location>
        <begin position="434"/>
        <end position="455"/>
    </location>
</feature>
<gene>
    <name evidence="5" type="ORF">D8780_14610</name>
</gene>
<dbReference type="InterPro" id="IPR014030">
    <property type="entry name" value="Ketoacyl_synth_N"/>
</dbReference>
<evidence type="ECO:0000259" key="4">
    <source>
        <dbReference type="PROSITE" id="PS52004"/>
    </source>
</evidence>
<feature type="domain" description="Ketosynthase family 3 (KS3)" evidence="4">
    <location>
        <begin position="370"/>
        <end position="816"/>
    </location>
</feature>